<reference evidence="8 9" key="1">
    <citation type="submission" date="2016-06" db="EMBL/GenBank/DDBJ databases">
        <title>Four novel species of enterococci isolated from chicken manure.</title>
        <authorList>
            <person name="Van Tyne D."/>
        </authorList>
    </citation>
    <scope>NUCLEOTIDE SEQUENCE [LARGE SCALE GENOMIC DNA]</scope>
    <source>
        <strain evidence="8 9">CU12B</strain>
    </source>
</reference>
<sequence>MTDSEEKKPDISEPTHQDDFYQKVLQSSKKEYTSVEVEQNQQKWERFVQPEKSENKINDFPDYFYAGFWIRLWAFLVDMICIVAITTATIDVIFHLFQWQMSTAMFSVYGLLSLAIYLAYFTLMTKLNHGQTLGKMLFGIRVVCHTEEELSWQTVLIREVAGRFVLQVNPLLSLGYLPAAFTKRKQHVIDYFTDTSVVTLNMIKAFNNQAQL</sequence>
<evidence type="ECO:0000256" key="2">
    <source>
        <dbReference type="ARBA" id="ARBA00022475"/>
    </source>
</evidence>
<name>A0ABQ6Z2N0_9ENTE</name>
<feature type="transmembrane region" description="Helical" evidence="6">
    <location>
        <begin position="72"/>
        <end position="97"/>
    </location>
</feature>
<feature type="transmembrane region" description="Helical" evidence="6">
    <location>
        <begin position="103"/>
        <end position="123"/>
    </location>
</feature>
<feature type="domain" description="RDD" evidence="7">
    <location>
        <begin position="65"/>
        <end position="193"/>
    </location>
</feature>
<dbReference type="InterPro" id="IPR010432">
    <property type="entry name" value="RDD"/>
</dbReference>
<evidence type="ECO:0000313" key="8">
    <source>
        <dbReference type="EMBL" id="KAF1306036.1"/>
    </source>
</evidence>
<dbReference type="PANTHER" id="PTHR36115:SF9">
    <property type="entry name" value="LMO1584 PROTEIN"/>
    <property type="match status" value="1"/>
</dbReference>
<comment type="subcellular location">
    <subcellularLocation>
        <location evidence="1">Cell membrane</location>
        <topology evidence="1">Multi-pass membrane protein</topology>
    </subcellularLocation>
</comment>
<evidence type="ECO:0000313" key="9">
    <source>
        <dbReference type="Proteomes" id="UP000782705"/>
    </source>
</evidence>
<keyword evidence="3 6" id="KW-0812">Transmembrane</keyword>
<dbReference type="Pfam" id="PF06271">
    <property type="entry name" value="RDD"/>
    <property type="match status" value="1"/>
</dbReference>
<gene>
    <name evidence="8" type="ORF">BAU17_03465</name>
</gene>
<evidence type="ECO:0000256" key="3">
    <source>
        <dbReference type="ARBA" id="ARBA00022692"/>
    </source>
</evidence>
<evidence type="ECO:0000259" key="7">
    <source>
        <dbReference type="Pfam" id="PF06271"/>
    </source>
</evidence>
<dbReference type="EMBL" id="MAEL01000004">
    <property type="protein sequence ID" value="KAF1306036.1"/>
    <property type="molecule type" value="Genomic_DNA"/>
</dbReference>
<evidence type="ECO:0000256" key="1">
    <source>
        <dbReference type="ARBA" id="ARBA00004651"/>
    </source>
</evidence>
<dbReference type="InterPro" id="IPR051791">
    <property type="entry name" value="Pra-immunoreactive"/>
</dbReference>
<dbReference type="PANTHER" id="PTHR36115">
    <property type="entry name" value="PROLINE-RICH ANTIGEN HOMOLOG-RELATED"/>
    <property type="match status" value="1"/>
</dbReference>
<protein>
    <recommendedName>
        <fullName evidence="7">RDD domain-containing protein</fullName>
    </recommendedName>
</protein>
<keyword evidence="9" id="KW-1185">Reference proteome</keyword>
<keyword evidence="4 6" id="KW-1133">Transmembrane helix</keyword>
<dbReference type="RefSeq" id="WP_161900935.1">
    <property type="nucleotide sequence ID" value="NZ_MAEL01000004.1"/>
</dbReference>
<accession>A0ABQ6Z2N0</accession>
<evidence type="ECO:0000256" key="6">
    <source>
        <dbReference type="SAM" id="Phobius"/>
    </source>
</evidence>
<evidence type="ECO:0000256" key="5">
    <source>
        <dbReference type="ARBA" id="ARBA00023136"/>
    </source>
</evidence>
<proteinExistence type="predicted"/>
<organism evidence="8 9">
    <name type="scientific">Candidatus Enterococcus willemsii</name>
    <dbReference type="NCBI Taxonomy" id="1857215"/>
    <lineage>
        <taxon>Bacteria</taxon>
        <taxon>Bacillati</taxon>
        <taxon>Bacillota</taxon>
        <taxon>Bacilli</taxon>
        <taxon>Lactobacillales</taxon>
        <taxon>Enterococcaceae</taxon>
        <taxon>Enterococcus</taxon>
    </lineage>
</organism>
<keyword evidence="2" id="KW-1003">Cell membrane</keyword>
<comment type="caution">
    <text evidence="8">The sequence shown here is derived from an EMBL/GenBank/DDBJ whole genome shotgun (WGS) entry which is preliminary data.</text>
</comment>
<keyword evidence="5 6" id="KW-0472">Membrane</keyword>
<dbReference type="Proteomes" id="UP000782705">
    <property type="component" value="Unassembled WGS sequence"/>
</dbReference>
<evidence type="ECO:0000256" key="4">
    <source>
        <dbReference type="ARBA" id="ARBA00022989"/>
    </source>
</evidence>